<dbReference type="EMBL" id="LAZR01012460">
    <property type="protein sequence ID" value="KKM26726.1"/>
    <property type="molecule type" value="Genomic_DNA"/>
</dbReference>
<proteinExistence type="predicted"/>
<accession>A0A0F9IGM0</accession>
<evidence type="ECO:0000313" key="1">
    <source>
        <dbReference type="EMBL" id="KKM26726.1"/>
    </source>
</evidence>
<comment type="caution">
    <text evidence="1">The sequence shown here is derived from an EMBL/GenBank/DDBJ whole genome shotgun (WGS) entry which is preliminary data.</text>
</comment>
<name>A0A0F9IGM0_9ZZZZ</name>
<dbReference type="AlphaFoldDB" id="A0A0F9IGM0"/>
<sequence>MLSKLLTKFFNGFGPIKSDSGIRTTLYPARIISASLSASLEGSCQYAPSASMTMRRVGSKKSTKYFSHIITSLSYTMSKASSIAATLPSNSVTWCGDRARTAGTILACRSSGDSSAHCLFMNTDHFRLRSWFHPDFVLFATALADTLFRFSGDHLAHIRLALSDLALLPPSLSNCSKARCEYSALNSGLLRNRSLWACAIFSLPSGLCFGGRLVLLIASYNSRFSSHNHILTHGQERGK</sequence>
<organism evidence="1">
    <name type="scientific">marine sediment metagenome</name>
    <dbReference type="NCBI Taxonomy" id="412755"/>
    <lineage>
        <taxon>unclassified sequences</taxon>
        <taxon>metagenomes</taxon>
        <taxon>ecological metagenomes</taxon>
    </lineage>
</organism>
<reference evidence="1" key="1">
    <citation type="journal article" date="2015" name="Nature">
        <title>Complex archaea that bridge the gap between prokaryotes and eukaryotes.</title>
        <authorList>
            <person name="Spang A."/>
            <person name="Saw J.H."/>
            <person name="Jorgensen S.L."/>
            <person name="Zaremba-Niedzwiedzka K."/>
            <person name="Martijn J."/>
            <person name="Lind A.E."/>
            <person name="van Eijk R."/>
            <person name="Schleper C."/>
            <person name="Guy L."/>
            <person name="Ettema T.J."/>
        </authorList>
    </citation>
    <scope>NUCLEOTIDE SEQUENCE</scope>
</reference>
<gene>
    <name evidence="1" type="ORF">LCGC14_1581860</name>
</gene>
<protein>
    <submittedName>
        <fullName evidence="1">Uncharacterized protein</fullName>
    </submittedName>
</protein>